<proteinExistence type="inferred from homology"/>
<dbReference type="FunFam" id="3.40.50.920:FF:000003">
    <property type="entry name" value="Transketolase"/>
    <property type="match status" value="1"/>
</dbReference>
<feature type="binding site" evidence="12">
    <location>
        <position position="541"/>
    </location>
    <ligand>
        <name>substrate</name>
    </ligand>
</feature>
<feature type="binding site" evidence="12">
    <location>
        <position position="278"/>
    </location>
    <ligand>
        <name>substrate</name>
    </ligand>
</feature>
<keyword evidence="7 14" id="KW-0460">Magnesium</keyword>
<dbReference type="PANTHER" id="PTHR43522">
    <property type="entry name" value="TRANSKETOLASE"/>
    <property type="match status" value="1"/>
</dbReference>
<comment type="cofactor">
    <cofactor evidence="14">
        <name>Mg(2+)</name>
        <dbReference type="ChEBI" id="CHEBI:18420"/>
    </cofactor>
    <text evidence="14">Binds 1 Mg(2+) ion per subunit. Can also utilize other divalent metal cations, such as Ca(2+), Mn(2+) and Co(2+).</text>
</comment>
<evidence type="ECO:0000256" key="6">
    <source>
        <dbReference type="ARBA" id="ARBA00022723"/>
    </source>
</evidence>
<dbReference type="InterPro" id="IPR055152">
    <property type="entry name" value="Transketolase-like_C_2"/>
</dbReference>
<feature type="site" description="Important for catalytic activity" evidence="15">
    <location>
        <position position="278"/>
    </location>
</feature>
<feature type="binding site" evidence="12">
    <location>
        <position position="369"/>
    </location>
    <ligand>
        <name>substrate</name>
    </ligand>
</feature>
<dbReference type="InterPro" id="IPR033247">
    <property type="entry name" value="Transketolase_fam"/>
</dbReference>
<dbReference type="Pfam" id="PF00456">
    <property type="entry name" value="Transketolase_N"/>
    <property type="match status" value="1"/>
</dbReference>
<dbReference type="Pfam" id="PF02779">
    <property type="entry name" value="Transket_pyr"/>
    <property type="match status" value="1"/>
</dbReference>
<dbReference type="EMBL" id="LT906441">
    <property type="protein sequence ID" value="SNV33261.1"/>
    <property type="molecule type" value="Genomic_DNA"/>
</dbReference>
<evidence type="ECO:0000256" key="4">
    <source>
        <dbReference type="ARBA" id="ARBA00016662"/>
    </source>
</evidence>
<feature type="binding site" evidence="13">
    <location>
        <position position="73"/>
    </location>
    <ligand>
        <name>thiamine diphosphate</name>
        <dbReference type="ChEBI" id="CHEBI:58937"/>
    </ligand>
</feature>
<name>A0A239WFH1_9ACTN</name>
<feature type="binding site" evidence="14">
    <location>
        <position position="195"/>
    </location>
    <ligand>
        <name>Mg(2+)</name>
        <dbReference type="ChEBI" id="CHEBI:18420"/>
    </ligand>
</feature>
<dbReference type="RefSeq" id="WP_065860917.1">
    <property type="nucleotide sequence ID" value="NZ_LT906441.1"/>
</dbReference>
<evidence type="ECO:0000256" key="1">
    <source>
        <dbReference type="ARBA" id="ARBA00007131"/>
    </source>
</evidence>
<comment type="cofactor">
    <cofactor evidence="13">
        <name>thiamine diphosphate</name>
        <dbReference type="ChEBI" id="CHEBI:58937"/>
    </cofactor>
    <text evidence="13">Binds 1 thiamine pyrophosphate per subunit. During the reaction, the substrate forms a covalent intermediate with the cofactor.</text>
</comment>
<organism evidence="17 18">
    <name type="scientific">Cutibacterium granulosum</name>
    <dbReference type="NCBI Taxonomy" id="33011"/>
    <lineage>
        <taxon>Bacteria</taxon>
        <taxon>Bacillati</taxon>
        <taxon>Actinomycetota</taxon>
        <taxon>Actinomycetes</taxon>
        <taxon>Propionibacteriales</taxon>
        <taxon>Propionibacteriaceae</taxon>
        <taxon>Cutibacterium</taxon>
    </lineage>
</organism>
<dbReference type="KEGG" id="cgrn:4412665_00928"/>
<evidence type="ECO:0000256" key="11">
    <source>
        <dbReference type="PIRSR" id="PIRSR605478-1"/>
    </source>
</evidence>
<feature type="binding site" evidence="12">
    <location>
        <position position="490"/>
    </location>
    <ligand>
        <name>substrate</name>
    </ligand>
</feature>
<keyword evidence="8 13" id="KW-0786">Thiamine pyrophosphate</keyword>
<dbReference type="InterPro" id="IPR009014">
    <property type="entry name" value="Transketo_C/PFOR_II"/>
</dbReference>
<feature type="site" description="Important for catalytic activity" evidence="15">
    <location>
        <position position="33"/>
    </location>
</feature>
<gene>
    <name evidence="17" type="primary">tkt</name>
    <name evidence="17" type="ORF">SAMEA4412665_00928</name>
</gene>
<evidence type="ECO:0000256" key="10">
    <source>
        <dbReference type="NCBIfam" id="TIGR00232"/>
    </source>
</evidence>
<dbReference type="InterPro" id="IPR005474">
    <property type="entry name" value="Transketolase_N"/>
</dbReference>
<feature type="binding site" evidence="13">
    <location>
        <position position="278"/>
    </location>
    <ligand>
        <name>thiamine diphosphate</name>
        <dbReference type="ChEBI" id="CHEBI:58937"/>
    </ligand>
</feature>
<evidence type="ECO:0000256" key="13">
    <source>
        <dbReference type="PIRSR" id="PIRSR605478-3"/>
    </source>
</evidence>
<feature type="binding site" evidence="12">
    <location>
        <position position="494"/>
    </location>
    <ligand>
        <name>substrate</name>
    </ligand>
</feature>
<evidence type="ECO:0000256" key="14">
    <source>
        <dbReference type="PIRSR" id="PIRSR605478-4"/>
    </source>
</evidence>
<feature type="binding site" evidence="13">
    <location>
        <position position="458"/>
    </location>
    <ligand>
        <name>thiamine diphosphate</name>
        <dbReference type="ChEBI" id="CHEBI:58937"/>
    </ligand>
</feature>
<evidence type="ECO:0000313" key="17">
    <source>
        <dbReference type="EMBL" id="SNV33261.1"/>
    </source>
</evidence>
<feature type="active site" description="Proton donor" evidence="11">
    <location>
        <position position="432"/>
    </location>
</feature>
<dbReference type="Gene3D" id="3.40.50.920">
    <property type="match status" value="1"/>
</dbReference>
<comment type="catalytic activity">
    <reaction evidence="9">
        <text>D-sedoheptulose 7-phosphate + D-glyceraldehyde 3-phosphate = aldehydo-D-ribose 5-phosphate + D-xylulose 5-phosphate</text>
        <dbReference type="Rhea" id="RHEA:10508"/>
        <dbReference type="ChEBI" id="CHEBI:57483"/>
        <dbReference type="ChEBI" id="CHEBI:57737"/>
        <dbReference type="ChEBI" id="CHEBI:58273"/>
        <dbReference type="ChEBI" id="CHEBI:59776"/>
        <dbReference type="EC" id="2.2.1.1"/>
    </reaction>
</comment>
<dbReference type="InterPro" id="IPR005478">
    <property type="entry name" value="Transketolase_bac-like"/>
</dbReference>
<reference evidence="17 18" key="1">
    <citation type="submission" date="2017-06" db="EMBL/GenBank/DDBJ databases">
        <authorList>
            <consortium name="Pathogen Informatics"/>
        </authorList>
    </citation>
    <scope>NUCLEOTIDE SEQUENCE [LARGE SCALE GENOMIC DNA]</scope>
    <source>
        <strain evidence="17 18">NCTC11865</strain>
    </source>
</reference>
<comment type="subunit">
    <text evidence="2">Homodimer.</text>
</comment>
<dbReference type="CDD" id="cd02012">
    <property type="entry name" value="TPP_TK"/>
    <property type="match status" value="1"/>
</dbReference>
<dbReference type="GO" id="GO:0000287">
    <property type="term" value="F:magnesium ion binding"/>
    <property type="evidence" value="ECO:0007669"/>
    <property type="project" value="UniProtKB-ARBA"/>
</dbReference>
<evidence type="ECO:0000256" key="12">
    <source>
        <dbReference type="PIRSR" id="PIRSR605478-2"/>
    </source>
</evidence>
<dbReference type="Proteomes" id="UP000215332">
    <property type="component" value="Chromosome 1"/>
</dbReference>
<dbReference type="SUPFAM" id="SSF52922">
    <property type="entry name" value="TK C-terminal domain-like"/>
    <property type="match status" value="1"/>
</dbReference>
<feature type="binding site" evidence="12">
    <location>
        <position position="396"/>
    </location>
    <ligand>
        <name>substrate</name>
    </ligand>
</feature>
<dbReference type="GO" id="GO:0004802">
    <property type="term" value="F:transketolase activity"/>
    <property type="evidence" value="ECO:0007669"/>
    <property type="project" value="UniProtKB-UniRule"/>
</dbReference>
<evidence type="ECO:0000259" key="16">
    <source>
        <dbReference type="SMART" id="SM00861"/>
    </source>
</evidence>
<dbReference type="PROSITE" id="PS00802">
    <property type="entry name" value="TRANSKETOLASE_2"/>
    <property type="match status" value="1"/>
</dbReference>
<evidence type="ECO:0000256" key="5">
    <source>
        <dbReference type="ARBA" id="ARBA00022679"/>
    </source>
</evidence>
<feature type="binding site" evidence="14">
    <location>
        <position position="197"/>
    </location>
    <ligand>
        <name>Mg(2+)</name>
        <dbReference type="ChEBI" id="CHEBI:18420"/>
    </ligand>
</feature>
<dbReference type="FunFam" id="3.40.50.970:FF:000003">
    <property type="entry name" value="Transketolase"/>
    <property type="match status" value="1"/>
</dbReference>
<evidence type="ECO:0000313" key="18">
    <source>
        <dbReference type="Proteomes" id="UP000215332"/>
    </source>
</evidence>
<dbReference type="SMART" id="SM00861">
    <property type="entry name" value="Transket_pyr"/>
    <property type="match status" value="1"/>
</dbReference>
<dbReference type="GO" id="GO:0005829">
    <property type="term" value="C:cytosol"/>
    <property type="evidence" value="ECO:0007669"/>
    <property type="project" value="TreeGrafter"/>
</dbReference>
<feature type="binding site" evidence="12">
    <location>
        <position position="482"/>
    </location>
    <ligand>
        <name>substrate</name>
    </ligand>
</feature>
<protein>
    <recommendedName>
        <fullName evidence="4 10">Transketolase</fullName>
        <ecNumber evidence="3 10">2.2.1.1</ecNumber>
    </recommendedName>
</protein>
<feature type="binding site" evidence="13">
    <location>
        <position position="195"/>
    </location>
    <ligand>
        <name>thiamine diphosphate</name>
        <dbReference type="ChEBI" id="CHEBI:58937"/>
    </ligand>
</feature>
<feature type="binding site" evidence="12">
    <location>
        <position position="33"/>
    </location>
    <ligand>
        <name>substrate</name>
    </ligand>
</feature>
<dbReference type="Gene3D" id="3.40.50.970">
    <property type="match status" value="2"/>
</dbReference>
<dbReference type="InterPro" id="IPR005475">
    <property type="entry name" value="Transketolase-like_Pyr-bd"/>
</dbReference>
<evidence type="ECO:0000256" key="2">
    <source>
        <dbReference type="ARBA" id="ARBA00011738"/>
    </source>
</evidence>
<dbReference type="NCBIfam" id="TIGR00232">
    <property type="entry name" value="tktlase_bact"/>
    <property type="match status" value="1"/>
</dbReference>
<dbReference type="InterPro" id="IPR020826">
    <property type="entry name" value="Transketolase_BS"/>
</dbReference>
<dbReference type="SUPFAM" id="SSF52518">
    <property type="entry name" value="Thiamin diphosphate-binding fold (THDP-binding)"/>
    <property type="match status" value="2"/>
</dbReference>
<feature type="domain" description="Transketolase-like pyrimidine-binding" evidence="16">
    <location>
        <begin position="366"/>
        <end position="546"/>
    </location>
</feature>
<dbReference type="GO" id="GO:0006098">
    <property type="term" value="P:pentose-phosphate shunt"/>
    <property type="evidence" value="ECO:0007669"/>
    <property type="project" value="TreeGrafter"/>
</dbReference>
<dbReference type="CDD" id="cd07033">
    <property type="entry name" value="TPP_PYR_DXS_TK_like"/>
    <property type="match status" value="1"/>
</dbReference>
<dbReference type="FunFam" id="3.40.50.970:FF:000004">
    <property type="entry name" value="Transketolase"/>
    <property type="match status" value="1"/>
</dbReference>
<dbReference type="eggNOG" id="COG0021">
    <property type="taxonomic scope" value="Bacteria"/>
</dbReference>
<evidence type="ECO:0000256" key="9">
    <source>
        <dbReference type="ARBA" id="ARBA00049473"/>
    </source>
</evidence>
<feature type="binding site" evidence="13">
    <location>
        <position position="166"/>
    </location>
    <ligand>
        <name>thiamine diphosphate</name>
        <dbReference type="ChEBI" id="CHEBI:58937"/>
    </ligand>
</feature>
<keyword evidence="5 17" id="KW-0808">Transferase</keyword>
<dbReference type="InterPro" id="IPR029061">
    <property type="entry name" value="THDP-binding"/>
</dbReference>
<dbReference type="Pfam" id="PF22613">
    <property type="entry name" value="Transketolase_C_1"/>
    <property type="match status" value="1"/>
</dbReference>
<dbReference type="AlphaFoldDB" id="A0A239WFH1"/>
<keyword evidence="6 14" id="KW-0479">Metal-binding</keyword>
<feature type="binding site" evidence="14">
    <location>
        <position position="165"/>
    </location>
    <ligand>
        <name>Mg(2+)</name>
        <dbReference type="ChEBI" id="CHEBI:18420"/>
    </ligand>
</feature>
<feature type="binding site" evidence="13">
    <location>
        <begin position="121"/>
        <end position="123"/>
    </location>
    <ligand>
        <name>thiamine diphosphate</name>
        <dbReference type="ChEBI" id="CHEBI:58937"/>
    </ligand>
</feature>
<evidence type="ECO:0000256" key="7">
    <source>
        <dbReference type="ARBA" id="ARBA00022842"/>
    </source>
</evidence>
<accession>A0A239WFH1</accession>
<dbReference type="PANTHER" id="PTHR43522:SF2">
    <property type="entry name" value="TRANSKETOLASE 1-RELATED"/>
    <property type="match status" value="1"/>
</dbReference>
<evidence type="ECO:0000256" key="8">
    <source>
        <dbReference type="ARBA" id="ARBA00023052"/>
    </source>
</evidence>
<dbReference type="EC" id="2.2.1.1" evidence="3 10"/>
<comment type="similarity">
    <text evidence="1">Belongs to the transketolase family.</text>
</comment>
<evidence type="ECO:0000256" key="15">
    <source>
        <dbReference type="PIRSR" id="PIRSR605478-5"/>
    </source>
</evidence>
<evidence type="ECO:0000256" key="3">
    <source>
        <dbReference type="ARBA" id="ARBA00013152"/>
    </source>
</evidence>
<sequence length="686" mass="73828">MTTQFTWTEDDQRAVDTARVLAVDAVEKAGNGHPGTAVSLAPLAYLLFHKVMRIDPQDPSWQGRDRFVLSAGHSSLTLYNQLYLTGCGLELDDLKALRTWGSKTPGHPEYGHTDFVETTTGPLGSGTSNAVGMAMAARRERGLLDPDAEPGTSPFDHFVYAIAGDGCLQEGVSAEASSLAGTQELGNLIVLYDDNRITIEGQTGIAFTEDVEARYRAYGWDVQHVDFTRGGTDYVEDVEGLYRAIEAAKAVTDKPSLIRVSTVIGWPMPHLQGSASVHGAKIGTAEITALKQTLGFDDEPFAIDTDLVERVRSCRAEQSRAERSSWDDAFASWRDAHSDKAACYDRISRRELPEDLSLPTFEPGRMSTRKASGTVLNALADQMPELWGGSADLAGSNNTSMAGAPSFLPESRVSETAPGGPYGRTLHFGIREHAMGGIINGITLSGLTRCYGGTFFVFSDYMRPAVRLAALMKIPSIFVWTHDSIGVGEDGPTHQPIEHLAAYRAIPGLDVIRPADANETAVAWRTVLEHTDRPSALVLTRQDVPTADRTQCASAEGTARGGYVLSEASSDPQLILIATGSEVGVALEAQLSLEKAGVPTRVVSMPCQEWFDAQDTDYREQVLPSDVKARVSVEAGIAMGWAKYVGCEGASVSIERFGASASGDVCMEKFGMTAEHVVTVAQQLLS</sequence>